<proteinExistence type="predicted"/>
<gene>
    <name evidence="1" type="ORF">A4U53_27815</name>
</gene>
<evidence type="ECO:0000313" key="1">
    <source>
        <dbReference type="EMBL" id="OAP91272.1"/>
    </source>
</evidence>
<comment type="caution">
    <text evidence="1">The sequence shown here is derived from an EMBL/GenBank/DDBJ whole genome shotgun (WGS) entry which is preliminary data.</text>
</comment>
<organism evidence="1">
    <name type="scientific">Rhizobium leguminosarum</name>
    <dbReference type="NCBI Taxonomy" id="384"/>
    <lineage>
        <taxon>Bacteria</taxon>
        <taxon>Pseudomonadati</taxon>
        <taxon>Pseudomonadota</taxon>
        <taxon>Alphaproteobacteria</taxon>
        <taxon>Hyphomicrobiales</taxon>
        <taxon>Rhizobiaceae</taxon>
        <taxon>Rhizobium/Agrobacterium group</taxon>
        <taxon>Rhizobium</taxon>
    </lineage>
</organism>
<sequence length="67" mass="7189">MIMRNAMPLFESSELASLTVQCEELLRKFKGAALTPRRVFVASSGSASCEPSRCGLRYSSGSEGASE</sequence>
<dbReference type="EMBL" id="LWBS01000391">
    <property type="protein sequence ID" value="OAP91272.1"/>
    <property type="molecule type" value="Genomic_DNA"/>
</dbReference>
<dbReference type="AlphaFoldDB" id="A0A179BHT9"/>
<reference evidence="1" key="1">
    <citation type="submission" date="2016-04" db="EMBL/GenBank/DDBJ databases">
        <title>Fast-growing isolate from the root nodules of Vavilovia formosa.</title>
        <authorList>
            <person name="Kimeklis A."/>
            <person name="Safronova V."/>
            <person name="Belimov A."/>
            <person name="Andronov E."/>
        </authorList>
    </citation>
    <scope>NUCLEOTIDE SEQUENCE [LARGE SCALE GENOMIC DNA]</scope>
    <source>
        <strain evidence="1">Vaf-46</strain>
    </source>
</reference>
<name>A0A179BHT9_RHILE</name>
<accession>A0A179BHT9</accession>
<protein>
    <submittedName>
        <fullName evidence="1">Uncharacterized protein</fullName>
    </submittedName>
</protein>